<comment type="caution">
    <text evidence="8">The sequence shown here is derived from an EMBL/GenBank/DDBJ whole genome shotgun (WGS) entry which is preliminary data.</text>
</comment>
<evidence type="ECO:0000256" key="6">
    <source>
        <dbReference type="SAM" id="Phobius"/>
    </source>
</evidence>
<feature type="compositionally biased region" description="Polar residues" evidence="5">
    <location>
        <begin position="220"/>
        <end position="245"/>
    </location>
</feature>
<dbReference type="InterPro" id="IPR003441">
    <property type="entry name" value="NAC-dom"/>
</dbReference>
<dbReference type="AlphaFoldDB" id="A0AAN9I980"/>
<dbReference type="InterPro" id="IPR036093">
    <property type="entry name" value="NAC_dom_sf"/>
</dbReference>
<evidence type="ECO:0000256" key="1">
    <source>
        <dbReference type="ARBA" id="ARBA00023015"/>
    </source>
</evidence>
<keyword evidence="6" id="KW-0812">Transmembrane</keyword>
<feature type="region of interest" description="Disordered" evidence="5">
    <location>
        <begin position="165"/>
        <end position="186"/>
    </location>
</feature>
<keyword evidence="3" id="KW-0804">Transcription</keyword>
<evidence type="ECO:0000313" key="8">
    <source>
        <dbReference type="EMBL" id="KAK7272243.1"/>
    </source>
</evidence>
<dbReference type="Proteomes" id="UP001359559">
    <property type="component" value="Unassembled WGS sequence"/>
</dbReference>
<keyword evidence="1" id="KW-0805">Transcription regulation</keyword>
<accession>A0AAN9I980</accession>
<dbReference type="GO" id="GO:0006355">
    <property type="term" value="P:regulation of DNA-templated transcription"/>
    <property type="evidence" value="ECO:0007669"/>
    <property type="project" value="InterPro"/>
</dbReference>
<keyword evidence="6" id="KW-1133">Transmembrane helix</keyword>
<evidence type="ECO:0000256" key="3">
    <source>
        <dbReference type="ARBA" id="ARBA00023163"/>
    </source>
</evidence>
<gene>
    <name evidence="8" type="ORF">RJT34_28722</name>
</gene>
<evidence type="ECO:0000256" key="4">
    <source>
        <dbReference type="ARBA" id="ARBA00023242"/>
    </source>
</evidence>
<dbReference type="Gene3D" id="2.170.150.80">
    <property type="entry name" value="NAC domain"/>
    <property type="match status" value="1"/>
</dbReference>
<dbReference type="GO" id="GO:0003677">
    <property type="term" value="F:DNA binding"/>
    <property type="evidence" value="ECO:0007669"/>
    <property type="project" value="UniProtKB-KW"/>
</dbReference>
<feature type="domain" description="NAC" evidence="7">
    <location>
        <begin position="17"/>
        <end position="159"/>
    </location>
</feature>
<evidence type="ECO:0000256" key="2">
    <source>
        <dbReference type="ARBA" id="ARBA00023125"/>
    </source>
</evidence>
<keyword evidence="2" id="KW-0238">DNA-binding</keyword>
<name>A0AAN9I980_CLITE</name>
<feature type="transmembrane region" description="Helical" evidence="6">
    <location>
        <begin position="334"/>
        <end position="351"/>
    </location>
</feature>
<dbReference type="PANTHER" id="PTHR31744">
    <property type="entry name" value="PROTEIN CUP-SHAPED COTYLEDON 2-RELATED"/>
    <property type="match status" value="1"/>
</dbReference>
<protein>
    <recommendedName>
        <fullName evidence="7">NAC domain-containing protein</fullName>
    </recommendedName>
</protein>
<organism evidence="8 9">
    <name type="scientific">Clitoria ternatea</name>
    <name type="common">Butterfly pea</name>
    <dbReference type="NCBI Taxonomy" id="43366"/>
    <lineage>
        <taxon>Eukaryota</taxon>
        <taxon>Viridiplantae</taxon>
        <taxon>Streptophyta</taxon>
        <taxon>Embryophyta</taxon>
        <taxon>Tracheophyta</taxon>
        <taxon>Spermatophyta</taxon>
        <taxon>Magnoliopsida</taxon>
        <taxon>eudicotyledons</taxon>
        <taxon>Gunneridae</taxon>
        <taxon>Pentapetalae</taxon>
        <taxon>rosids</taxon>
        <taxon>fabids</taxon>
        <taxon>Fabales</taxon>
        <taxon>Fabaceae</taxon>
        <taxon>Papilionoideae</taxon>
        <taxon>50 kb inversion clade</taxon>
        <taxon>NPAAA clade</taxon>
        <taxon>indigoferoid/millettioid clade</taxon>
        <taxon>Phaseoleae</taxon>
        <taxon>Clitoria</taxon>
    </lineage>
</organism>
<feature type="region of interest" description="Disordered" evidence="5">
    <location>
        <begin position="203"/>
        <end position="249"/>
    </location>
</feature>
<dbReference type="Pfam" id="PF02365">
    <property type="entry name" value="NAM"/>
    <property type="match status" value="1"/>
</dbReference>
<evidence type="ECO:0000259" key="7">
    <source>
        <dbReference type="PROSITE" id="PS51005"/>
    </source>
</evidence>
<feature type="compositionally biased region" description="Low complexity" evidence="5">
    <location>
        <begin position="207"/>
        <end position="219"/>
    </location>
</feature>
<sequence length="369" mass="41615">MEGVSREAHMSIAASSMFPGFRFCPTDEELISYYLRKKLDGHEESVQVISEVELCKYEPWDLPAKSFIQSDNEWFFFSPRGRKYPNGSQSKRATECGYWKATGKERNVKSGSNVIGTKRTLVFHLGRAPKGERTEWIMHEYCINDKSQDSLVICRLKRNTDFRLSDAPNRASTSQRHPVNSHESDCAISGGIDQRGICEQDKEVGCSSKRSSSSYGSPSMEQIDSVSESNQRPPNEPTLTESSGQPKEVDEEDCYADILKNDIIKLDESSIPGEGHTRPQDPAQTYPCQGTAQRRIRLRVGNSKHSTSAGVRFPSTKHSSKTKSGTFARMTNRLVVFGFFVFTLIVLYYFWSLLGGFTLVKYIMGDFLL</sequence>
<keyword evidence="9" id="KW-1185">Reference proteome</keyword>
<keyword evidence="6" id="KW-0472">Membrane</keyword>
<evidence type="ECO:0000313" key="9">
    <source>
        <dbReference type="Proteomes" id="UP001359559"/>
    </source>
</evidence>
<dbReference type="PROSITE" id="PS51005">
    <property type="entry name" value="NAC"/>
    <property type="match status" value="1"/>
</dbReference>
<proteinExistence type="predicted"/>
<dbReference type="EMBL" id="JAYKXN010000007">
    <property type="protein sequence ID" value="KAK7272243.1"/>
    <property type="molecule type" value="Genomic_DNA"/>
</dbReference>
<dbReference type="SUPFAM" id="SSF101941">
    <property type="entry name" value="NAC domain"/>
    <property type="match status" value="1"/>
</dbReference>
<evidence type="ECO:0000256" key="5">
    <source>
        <dbReference type="SAM" id="MobiDB-lite"/>
    </source>
</evidence>
<keyword evidence="4" id="KW-0539">Nucleus</keyword>
<reference evidence="8 9" key="1">
    <citation type="submission" date="2024-01" db="EMBL/GenBank/DDBJ databases">
        <title>The genomes of 5 underutilized Papilionoideae crops provide insights into root nodulation and disease resistance.</title>
        <authorList>
            <person name="Yuan L."/>
        </authorList>
    </citation>
    <scope>NUCLEOTIDE SEQUENCE [LARGE SCALE GENOMIC DNA]</scope>
    <source>
        <strain evidence="8">LY-2023</strain>
        <tissue evidence="8">Leaf</tissue>
    </source>
</reference>
<dbReference type="PANTHER" id="PTHR31744:SF210">
    <property type="entry name" value="NAC DOMAIN-CONTAINING PROTEIN 86-LIKE"/>
    <property type="match status" value="1"/>
</dbReference>